<dbReference type="PANTHER" id="PTHR23308">
    <property type="entry name" value="NUCLEAR INHIBITOR OF PROTEIN PHOSPHATASE-1"/>
    <property type="match status" value="1"/>
</dbReference>
<evidence type="ECO:0000256" key="2">
    <source>
        <dbReference type="SAM" id="MobiDB-lite"/>
    </source>
</evidence>
<dbReference type="SMART" id="SM00240">
    <property type="entry name" value="FHA"/>
    <property type="match status" value="1"/>
</dbReference>
<organism evidence="4 5">
    <name type="scientific">Natronoglycomyces albus</name>
    <dbReference type="NCBI Taxonomy" id="2811108"/>
    <lineage>
        <taxon>Bacteria</taxon>
        <taxon>Bacillati</taxon>
        <taxon>Actinomycetota</taxon>
        <taxon>Actinomycetes</taxon>
        <taxon>Glycomycetales</taxon>
        <taxon>Glycomycetaceae</taxon>
        <taxon>Natronoglycomyces</taxon>
    </lineage>
</organism>
<sequence>MNYQPPQPGGGAPPPGGPPCACGYFPAGQFCEQCGAPNQNFQGGGQPPFPPSPGGFDQGQQPGGYPQGGQPPFPPPGGYDQGQQPPFAPGGGYEHGAPGGSDPYGHSQPGGYDQGQQYPPSQDPYGQQGGGYQPSQPPFPPGPADPYGQQGGGYDPNQAAPGGYQPSQPPFQPGGYDQGQGGYPGQADPYGQQGGGYDPNQPASGAPAAYMSAPPTSAPPHMPPGVPSAPFQPGQPMSAPPGPPQQMPGYSIPDASPNDPAAAFPPPGQAPGQPGGGHGGTGLQWVLVATADRAFFGKVAASEEGSQLEFPAHYQPRRFPLDQGQVNIGRYNARRGTAPEIDLSGEASDPGVSSQHASLQAAPDGTWILTDTGSSNGTFLNGGDDPVPPHTQLPLGDGSYFHVGAWTRLTLHYEG</sequence>
<evidence type="ECO:0000313" key="4">
    <source>
        <dbReference type="EMBL" id="QSB06372.1"/>
    </source>
</evidence>
<name>A0A895XRP3_9ACTN</name>
<dbReference type="InterPro" id="IPR000253">
    <property type="entry name" value="FHA_dom"/>
</dbReference>
<feature type="domain" description="FHA" evidence="3">
    <location>
        <begin position="326"/>
        <end position="382"/>
    </location>
</feature>
<feature type="region of interest" description="Disordered" evidence="2">
    <location>
        <begin position="33"/>
        <end position="281"/>
    </location>
</feature>
<feature type="compositionally biased region" description="Pro residues" evidence="2">
    <location>
        <begin position="135"/>
        <end position="144"/>
    </location>
</feature>
<keyword evidence="5" id="KW-1185">Reference proteome</keyword>
<evidence type="ECO:0000259" key="3">
    <source>
        <dbReference type="PROSITE" id="PS50006"/>
    </source>
</evidence>
<feature type="compositionally biased region" description="Polar residues" evidence="2">
    <location>
        <begin position="369"/>
        <end position="379"/>
    </location>
</feature>
<gene>
    <name evidence="4" type="ORF">JQS30_05530</name>
</gene>
<proteinExistence type="predicted"/>
<dbReference type="AlphaFoldDB" id="A0A895XRP3"/>
<dbReference type="InterPro" id="IPR008984">
    <property type="entry name" value="SMAD_FHA_dom_sf"/>
</dbReference>
<feature type="compositionally biased region" description="Gly residues" evidence="2">
    <location>
        <begin position="89"/>
        <end position="99"/>
    </location>
</feature>
<evidence type="ECO:0000313" key="5">
    <source>
        <dbReference type="Proteomes" id="UP000662939"/>
    </source>
</evidence>
<dbReference type="PROSITE" id="PS50006">
    <property type="entry name" value="FHA_DOMAIN"/>
    <property type="match status" value="1"/>
</dbReference>
<reference evidence="4" key="1">
    <citation type="submission" date="2021-02" db="EMBL/GenBank/DDBJ databases">
        <title>Natronoglycomyces albus gen. nov., sp. nov, a haloalkaliphilic actinobacterium from a soda solonchak soil.</title>
        <authorList>
            <person name="Sorokin D.Y."/>
            <person name="Khijniak T.V."/>
            <person name="Zakharycheva A.P."/>
            <person name="Boueva O.V."/>
            <person name="Ariskina E.V."/>
            <person name="Hahnke R.L."/>
            <person name="Bunk B."/>
            <person name="Sproer C."/>
            <person name="Schumann P."/>
            <person name="Evtushenko L.I."/>
            <person name="Kublanov I.V."/>
        </authorList>
    </citation>
    <scope>NUCLEOTIDE SEQUENCE</scope>
    <source>
        <strain evidence="4">DSM 106290</strain>
    </source>
</reference>
<evidence type="ECO:0000256" key="1">
    <source>
        <dbReference type="ARBA" id="ARBA00022553"/>
    </source>
</evidence>
<feature type="compositionally biased region" description="Pro residues" evidence="2">
    <location>
        <begin position="216"/>
        <end position="227"/>
    </location>
</feature>
<dbReference type="EMBL" id="CP070496">
    <property type="protein sequence ID" value="QSB06372.1"/>
    <property type="molecule type" value="Genomic_DNA"/>
</dbReference>
<dbReference type="SUPFAM" id="SSF49879">
    <property type="entry name" value="SMAD/FHA domain"/>
    <property type="match status" value="1"/>
</dbReference>
<accession>A0A895XRP3</accession>
<dbReference type="Proteomes" id="UP000662939">
    <property type="component" value="Chromosome"/>
</dbReference>
<dbReference type="CDD" id="cd00060">
    <property type="entry name" value="FHA"/>
    <property type="match status" value="1"/>
</dbReference>
<dbReference type="KEGG" id="nav:JQS30_05530"/>
<dbReference type="Gene3D" id="2.60.200.20">
    <property type="match status" value="1"/>
</dbReference>
<dbReference type="Pfam" id="PF00498">
    <property type="entry name" value="FHA"/>
    <property type="match status" value="1"/>
</dbReference>
<dbReference type="InterPro" id="IPR050923">
    <property type="entry name" value="Cell_Proc_Reg/RNA_Proc"/>
</dbReference>
<protein>
    <submittedName>
        <fullName evidence="4">FHA domain-containing protein</fullName>
    </submittedName>
</protein>
<dbReference type="RefSeq" id="WP_213172381.1">
    <property type="nucleotide sequence ID" value="NZ_CP070496.1"/>
</dbReference>
<feature type="compositionally biased region" description="Low complexity" evidence="2">
    <location>
        <begin position="107"/>
        <end position="126"/>
    </location>
</feature>
<keyword evidence="1" id="KW-0597">Phosphoprotein</keyword>
<feature type="region of interest" description="Disordered" evidence="2">
    <location>
        <begin position="366"/>
        <end position="389"/>
    </location>
</feature>